<protein>
    <submittedName>
        <fullName evidence="3">Amidohydrolase family protein</fullName>
    </submittedName>
</protein>
<name>A0AAP2YZ87_9EURY</name>
<dbReference type="Gene3D" id="2.30.40.10">
    <property type="entry name" value="Urease, subunit C, domain 1"/>
    <property type="match status" value="1"/>
</dbReference>
<reference evidence="3" key="1">
    <citation type="submission" date="2022-09" db="EMBL/GenBank/DDBJ databases">
        <title>Enrichment on poylsaccharides allowed isolation of novel metabolic and taxonomic groups of Haloarchaea.</title>
        <authorList>
            <person name="Sorokin D.Y."/>
            <person name="Elcheninov A.G."/>
            <person name="Khizhniak T.V."/>
            <person name="Kolganova T.V."/>
            <person name="Kublanov I.V."/>
        </authorList>
    </citation>
    <scope>NUCLEOTIDE SEQUENCE</scope>
    <source>
        <strain evidence="3">AArc-xg1-1</strain>
    </source>
</reference>
<dbReference type="InterPro" id="IPR006680">
    <property type="entry name" value="Amidohydro-rel"/>
</dbReference>
<dbReference type="InterPro" id="IPR032466">
    <property type="entry name" value="Metal_Hydrolase"/>
</dbReference>
<dbReference type="SUPFAM" id="SSF51338">
    <property type="entry name" value="Composite domain of metallo-dependent hydrolases"/>
    <property type="match status" value="1"/>
</dbReference>
<dbReference type="InterPro" id="IPR050287">
    <property type="entry name" value="MTA/SAH_deaminase"/>
</dbReference>
<comment type="caution">
    <text evidence="3">The sequence shown here is derived from an EMBL/GenBank/DDBJ whole genome shotgun (WGS) entry which is preliminary data.</text>
</comment>
<accession>A0AAP2YZ87</accession>
<dbReference type="PANTHER" id="PTHR43794:SF11">
    <property type="entry name" value="AMIDOHYDROLASE-RELATED DOMAIN-CONTAINING PROTEIN"/>
    <property type="match status" value="1"/>
</dbReference>
<evidence type="ECO:0000313" key="4">
    <source>
        <dbReference type="Proteomes" id="UP001321018"/>
    </source>
</evidence>
<evidence type="ECO:0000259" key="2">
    <source>
        <dbReference type="Pfam" id="PF01979"/>
    </source>
</evidence>
<feature type="domain" description="Amidohydrolase-related" evidence="2">
    <location>
        <begin position="74"/>
        <end position="441"/>
    </location>
</feature>
<gene>
    <name evidence="3" type="ORF">OB960_12180</name>
</gene>
<evidence type="ECO:0000313" key="3">
    <source>
        <dbReference type="EMBL" id="MCU4742156.1"/>
    </source>
</evidence>
<dbReference type="GO" id="GO:0016810">
    <property type="term" value="F:hydrolase activity, acting on carbon-nitrogen (but not peptide) bonds"/>
    <property type="evidence" value="ECO:0007669"/>
    <property type="project" value="InterPro"/>
</dbReference>
<dbReference type="RefSeq" id="WP_338003989.1">
    <property type="nucleotide sequence ID" value="NZ_JAOPKA010000006.1"/>
</dbReference>
<organism evidence="3 4">
    <name type="scientific">Natronoglomus mannanivorans</name>
    <dbReference type="NCBI Taxonomy" id="2979990"/>
    <lineage>
        <taxon>Archaea</taxon>
        <taxon>Methanobacteriati</taxon>
        <taxon>Methanobacteriota</taxon>
        <taxon>Stenosarchaea group</taxon>
        <taxon>Halobacteria</taxon>
        <taxon>Halobacteriales</taxon>
        <taxon>Natrialbaceae</taxon>
        <taxon>Natronoglomus</taxon>
    </lineage>
</organism>
<dbReference type="Pfam" id="PF01979">
    <property type="entry name" value="Amidohydro_1"/>
    <property type="match status" value="1"/>
</dbReference>
<dbReference type="AlphaFoldDB" id="A0AAP2YZ87"/>
<dbReference type="Gene3D" id="3.20.20.140">
    <property type="entry name" value="Metal-dependent hydrolases"/>
    <property type="match status" value="1"/>
</dbReference>
<dbReference type="InterPro" id="IPR011059">
    <property type="entry name" value="Metal-dep_hydrolase_composite"/>
</dbReference>
<dbReference type="PANTHER" id="PTHR43794">
    <property type="entry name" value="AMINOHYDROLASE SSNA-RELATED"/>
    <property type="match status" value="1"/>
</dbReference>
<keyword evidence="1" id="KW-0378">Hydrolase</keyword>
<sequence length="490" mass="51968">MAGSGSESGNTDVNGDVDLAIVDTLALTMADERLGILEDATIAIGDGSLVYVGSTSEFEGDPDRVIDGSGCVTMPGFVNVHAHTELTLCRGGAQDVPEIEWMNRALGPLTEHLTAGDRVAGAKLGVLEAVRTGTTTIGEYATDIDRLVRDVFDPAGVRVVATETINAVSESTAALGPDDPYPLESESGAAALERNEALFETYADHDRVSCLYGPQALDMVPPELLEEIRNRAETHDRGIHMHVAQGERERRQVQARYGEGATTVSVLEELGLASDRLLAAHLHDASPEERERLAAAGVRMAANPSSIAAIDGVTPPLCEYREYGGCAGIGTDQAPGPGGHAFLRELRTTALLSKTDRGDPTAFPAWEALRVGTIEGARALGIDDRVGSLEVGKRADLVVFDLEHPSTAPVVSRPLHTAIPNLVYGAADDLVDTVVIDGDVVFEDGRTTTIDETSVLEEASDRAERLFEEAAGEWRGAASALVTRVDEGWL</sequence>
<dbReference type="EMBL" id="JAOPKA010000006">
    <property type="protein sequence ID" value="MCU4742156.1"/>
    <property type="molecule type" value="Genomic_DNA"/>
</dbReference>
<dbReference type="SUPFAM" id="SSF51556">
    <property type="entry name" value="Metallo-dependent hydrolases"/>
    <property type="match status" value="1"/>
</dbReference>
<evidence type="ECO:0000256" key="1">
    <source>
        <dbReference type="ARBA" id="ARBA00022801"/>
    </source>
</evidence>
<dbReference type="Proteomes" id="UP001321018">
    <property type="component" value="Unassembled WGS sequence"/>
</dbReference>
<proteinExistence type="predicted"/>